<dbReference type="EMBL" id="RQTK01000857">
    <property type="protein sequence ID" value="RUS74187.1"/>
    <property type="molecule type" value="Genomic_DNA"/>
</dbReference>
<organism evidence="3 4">
    <name type="scientific">Elysia chlorotica</name>
    <name type="common">Eastern emerald elysia</name>
    <name type="synonym">Sea slug</name>
    <dbReference type="NCBI Taxonomy" id="188477"/>
    <lineage>
        <taxon>Eukaryota</taxon>
        <taxon>Metazoa</taxon>
        <taxon>Spiralia</taxon>
        <taxon>Lophotrochozoa</taxon>
        <taxon>Mollusca</taxon>
        <taxon>Gastropoda</taxon>
        <taxon>Heterobranchia</taxon>
        <taxon>Euthyneura</taxon>
        <taxon>Panpulmonata</taxon>
        <taxon>Sacoglossa</taxon>
        <taxon>Placobranchoidea</taxon>
        <taxon>Plakobranchidae</taxon>
        <taxon>Elysia</taxon>
    </lineage>
</organism>
<feature type="transmembrane region" description="Helical" evidence="2">
    <location>
        <begin position="116"/>
        <end position="139"/>
    </location>
</feature>
<protein>
    <submittedName>
        <fullName evidence="3">Uncharacterized protein</fullName>
    </submittedName>
</protein>
<gene>
    <name evidence="3" type="ORF">EGW08_018055</name>
</gene>
<evidence type="ECO:0000256" key="1">
    <source>
        <dbReference type="SAM" id="MobiDB-lite"/>
    </source>
</evidence>
<keyword evidence="2" id="KW-1133">Transmembrane helix</keyword>
<name>A0A3S0ZA31_ELYCH</name>
<comment type="caution">
    <text evidence="3">The sequence shown here is derived from an EMBL/GenBank/DDBJ whole genome shotgun (WGS) entry which is preliminary data.</text>
</comment>
<evidence type="ECO:0000313" key="4">
    <source>
        <dbReference type="Proteomes" id="UP000271974"/>
    </source>
</evidence>
<keyword evidence="4" id="KW-1185">Reference proteome</keyword>
<keyword evidence="2" id="KW-0472">Membrane</keyword>
<keyword evidence="2" id="KW-0812">Transmembrane</keyword>
<feature type="region of interest" description="Disordered" evidence="1">
    <location>
        <begin position="65"/>
        <end position="104"/>
    </location>
</feature>
<feature type="compositionally biased region" description="Low complexity" evidence="1">
    <location>
        <begin position="65"/>
        <end position="99"/>
    </location>
</feature>
<feature type="non-terminal residue" evidence="3">
    <location>
        <position position="141"/>
    </location>
</feature>
<sequence length="141" mass="15156">MMTILRCRRHKSSLLDTLDSVNAEIQQQIWFHTITMVPLKILILTISYVLILTLNGAEGATTAAAPAESGGTAAAGDAAATTAAPTTEPPTTVKATPTPKAQKSGKFSPIHLAKNVSLCAVYTCFFFFEILLHALHVVFWE</sequence>
<dbReference type="AlphaFoldDB" id="A0A3S0ZA31"/>
<accession>A0A3S0ZA31</accession>
<proteinExistence type="predicted"/>
<evidence type="ECO:0000256" key="2">
    <source>
        <dbReference type="SAM" id="Phobius"/>
    </source>
</evidence>
<reference evidence="3 4" key="1">
    <citation type="submission" date="2019-01" db="EMBL/GenBank/DDBJ databases">
        <title>A draft genome assembly of the solar-powered sea slug Elysia chlorotica.</title>
        <authorList>
            <person name="Cai H."/>
            <person name="Li Q."/>
            <person name="Fang X."/>
            <person name="Li J."/>
            <person name="Curtis N.E."/>
            <person name="Altenburger A."/>
            <person name="Shibata T."/>
            <person name="Feng M."/>
            <person name="Maeda T."/>
            <person name="Schwartz J.A."/>
            <person name="Shigenobu S."/>
            <person name="Lundholm N."/>
            <person name="Nishiyama T."/>
            <person name="Yang H."/>
            <person name="Hasebe M."/>
            <person name="Li S."/>
            <person name="Pierce S.K."/>
            <person name="Wang J."/>
        </authorList>
    </citation>
    <scope>NUCLEOTIDE SEQUENCE [LARGE SCALE GENOMIC DNA]</scope>
    <source>
        <strain evidence="3">EC2010</strain>
        <tissue evidence="3">Whole organism of an adult</tissue>
    </source>
</reference>
<evidence type="ECO:0000313" key="3">
    <source>
        <dbReference type="EMBL" id="RUS74187.1"/>
    </source>
</evidence>
<dbReference type="Proteomes" id="UP000271974">
    <property type="component" value="Unassembled WGS sequence"/>
</dbReference>